<protein>
    <submittedName>
        <fullName evidence="1">Uncharacterized protein</fullName>
    </submittedName>
</protein>
<name>A0A0K2UHL9_LEPSM</name>
<dbReference type="EMBL" id="HACA01020393">
    <property type="protein sequence ID" value="CDW37754.1"/>
    <property type="molecule type" value="Transcribed_RNA"/>
</dbReference>
<accession>A0A0K2UHL9</accession>
<dbReference type="AlphaFoldDB" id="A0A0K2UHL9"/>
<evidence type="ECO:0000313" key="1">
    <source>
        <dbReference type="EMBL" id="CDW37754.1"/>
    </source>
</evidence>
<sequence length="93" mass="11188">MIGYPKRTVYNFYNHWKEEGVYKRKANRSWNDKKINHSHIPCRPETDFKGIFWTPINVFAKKGKVSRAIVSSPINTDLRMKSYRLYKRHILTD</sequence>
<reference evidence="1" key="1">
    <citation type="submission" date="2014-05" db="EMBL/GenBank/DDBJ databases">
        <authorList>
            <person name="Chronopoulou M."/>
        </authorList>
    </citation>
    <scope>NUCLEOTIDE SEQUENCE</scope>
    <source>
        <tissue evidence="1">Whole organism</tissue>
    </source>
</reference>
<organism evidence="1">
    <name type="scientific">Lepeophtheirus salmonis</name>
    <name type="common">Salmon louse</name>
    <name type="synonym">Caligus salmonis</name>
    <dbReference type="NCBI Taxonomy" id="72036"/>
    <lineage>
        <taxon>Eukaryota</taxon>
        <taxon>Metazoa</taxon>
        <taxon>Ecdysozoa</taxon>
        <taxon>Arthropoda</taxon>
        <taxon>Crustacea</taxon>
        <taxon>Multicrustacea</taxon>
        <taxon>Hexanauplia</taxon>
        <taxon>Copepoda</taxon>
        <taxon>Siphonostomatoida</taxon>
        <taxon>Caligidae</taxon>
        <taxon>Lepeophtheirus</taxon>
    </lineage>
</organism>
<proteinExistence type="predicted"/>